<dbReference type="AlphaFoldDB" id="A0A015UBX4"/>
<proteinExistence type="predicted"/>
<evidence type="ECO:0000313" key="1">
    <source>
        <dbReference type="EMBL" id="EXY92332.1"/>
    </source>
</evidence>
<comment type="caution">
    <text evidence="1">The sequence shown here is derived from an EMBL/GenBank/DDBJ whole genome shotgun (WGS) entry which is preliminary data.</text>
</comment>
<reference evidence="1 2" key="1">
    <citation type="submission" date="2014-02" db="EMBL/GenBank/DDBJ databases">
        <authorList>
            <person name="Sears C."/>
            <person name="Carroll K."/>
            <person name="Sack B.R."/>
            <person name="Qadri F."/>
            <person name="Myers L.L."/>
            <person name="Chung G.-T."/>
            <person name="Escheverria P."/>
            <person name="Fraser C.M."/>
            <person name="Sadzewicz L."/>
            <person name="Shefchek K.A."/>
            <person name="Tallon L."/>
            <person name="Das S.P."/>
            <person name="Daugherty S."/>
            <person name="Mongodin E.F."/>
        </authorList>
    </citation>
    <scope>NUCLEOTIDE SEQUENCE [LARGE SCALE GENOMIC DNA]</scope>
    <source>
        <strain evidence="2">3998T(B)3</strain>
    </source>
</reference>
<accession>A0A015UBX4</accession>
<sequence>MSAILFLLIGSYLLWIAAYLFHERNSRRKRAEKAGQILTRMTVDVSEILGKSTFSLSHSTPQTPEKIENEKSVSEAGIFVPEKEKYPKIVSAEELDKLFAEGGPLPEDLELMEDMDVPLEFRGEPADDNPRIDDDEQDRCLPGCTPQATGIRFEDMGLAVRVTVSGEAASEEEKLQAGKTLAELRNTPMFDKLTFGDAEREERIDSLIELHLAACRRRNSPDSEAATETIPDTFSINDIV</sequence>
<protein>
    <recommendedName>
        <fullName evidence="3">Conjugal transfer protein</fullName>
    </recommendedName>
</protein>
<gene>
    <name evidence="1" type="ORF">M125_0921</name>
</gene>
<dbReference type="PATRIC" id="fig|1339316.3.peg.897"/>
<evidence type="ECO:0008006" key="3">
    <source>
        <dbReference type="Google" id="ProtNLM"/>
    </source>
</evidence>
<dbReference type="RefSeq" id="WP_007485388.1">
    <property type="nucleotide sequence ID" value="NZ_JGDB01000017.1"/>
</dbReference>
<name>A0A015UBX4_BACFG</name>
<dbReference type="Proteomes" id="UP000020773">
    <property type="component" value="Unassembled WGS sequence"/>
</dbReference>
<organism evidence="1 2">
    <name type="scientific">Bacteroides fragilis str. 3998T(B)3</name>
    <dbReference type="NCBI Taxonomy" id="1339316"/>
    <lineage>
        <taxon>Bacteria</taxon>
        <taxon>Pseudomonadati</taxon>
        <taxon>Bacteroidota</taxon>
        <taxon>Bacteroidia</taxon>
        <taxon>Bacteroidales</taxon>
        <taxon>Bacteroidaceae</taxon>
        <taxon>Bacteroides</taxon>
    </lineage>
</organism>
<evidence type="ECO:0000313" key="2">
    <source>
        <dbReference type="Proteomes" id="UP000020773"/>
    </source>
</evidence>
<dbReference type="EMBL" id="JGDB01000017">
    <property type="protein sequence ID" value="EXY92332.1"/>
    <property type="molecule type" value="Genomic_DNA"/>
</dbReference>
<dbReference type="GeneID" id="26161882"/>